<evidence type="ECO:0000256" key="5">
    <source>
        <dbReference type="ARBA" id="ARBA00023002"/>
    </source>
</evidence>
<keyword evidence="5" id="KW-0560">Oxidoreductase</keyword>
<dbReference type="InterPro" id="IPR009056">
    <property type="entry name" value="Cyt_c-like_dom"/>
</dbReference>
<dbReference type="PANTHER" id="PTHR30600:SF10">
    <property type="entry name" value="BLL6722 PROTEIN"/>
    <property type="match status" value="1"/>
</dbReference>
<dbReference type="PANTHER" id="PTHR30600">
    <property type="entry name" value="CYTOCHROME C PEROXIDASE-RELATED"/>
    <property type="match status" value="1"/>
</dbReference>
<reference evidence="8" key="1">
    <citation type="submission" date="2018-06" db="EMBL/GenBank/DDBJ databases">
        <authorList>
            <person name="Zhirakovskaya E."/>
        </authorList>
    </citation>
    <scope>NUCLEOTIDE SEQUENCE</scope>
</reference>
<gene>
    <name evidence="8" type="ORF">MNBD_ALPHA12-2016</name>
</gene>
<accession>A0A3B0U428</accession>
<dbReference type="GO" id="GO:0020037">
    <property type="term" value="F:heme binding"/>
    <property type="evidence" value="ECO:0007669"/>
    <property type="project" value="InterPro"/>
</dbReference>
<evidence type="ECO:0000256" key="2">
    <source>
        <dbReference type="ARBA" id="ARBA00022617"/>
    </source>
</evidence>
<dbReference type="GO" id="GO:0030313">
    <property type="term" value="C:cell envelope"/>
    <property type="evidence" value="ECO:0007669"/>
    <property type="project" value="UniProtKB-SubCell"/>
</dbReference>
<dbReference type="InterPro" id="IPR004852">
    <property type="entry name" value="Di-haem_cyt_c_peroxidsae"/>
</dbReference>
<evidence type="ECO:0000259" key="7">
    <source>
        <dbReference type="PROSITE" id="PS51007"/>
    </source>
</evidence>
<dbReference type="Pfam" id="PF03150">
    <property type="entry name" value="CCP_MauG"/>
    <property type="match status" value="1"/>
</dbReference>
<dbReference type="GO" id="GO:0004130">
    <property type="term" value="F:cytochrome-c peroxidase activity"/>
    <property type="evidence" value="ECO:0007669"/>
    <property type="project" value="TreeGrafter"/>
</dbReference>
<feature type="domain" description="Cytochrome c" evidence="7">
    <location>
        <begin position="49"/>
        <end position="166"/>
    </location>
</feature>
<dbReference type="GO" id="GO:0046872">
    <property type="term" value="F:metal ion binding"/>
    <property type="evidence" value="ECO:0007669"/>
    <property type="project" value="UniProtKB-KW"/>
</dbReference>
<name>A0A3B0U428_9ZZZZ</name>
<dbReference type="InterPro" id="IPR036909">
    <property type="entry name" value="Cyt_c-like_dom_sf"/>
</dbReference>
<keyword evidence="2" id="KW-0349">Heme</keyword>
<keyword evidence="6" id="KW-0408">Iron</keyword>
<evidence type="ECO:0000313" key="8">
    <source>
        <dbReference type="EMBL" id="VAW21272.1"/>
    </source>
</evidence>
<sequence length="449" mass="48711">MSIIGRFSNLTLAVFSALPFLFAAAAISPAMAQKIPDFPPAKFMLTTPEKVALGRLLFYDPILGGNRNISCSSCHQPRFGTSDGVSLSLGEGGIGLGPDRRGDPENMPEQRIGRNAPALFNLGAAQFISLFDDGRVQLDPTRPLGIRSPLEQAMVEGFNSVLAVQAMFPVLSQDEMAGQYSENDISQAARRGFLAQKGGVWDIIAARIEAIPQYRKMFDRVIGKEKPITFTAIANMIAQFIAFEWRATDSPFDRYLRDKTPLPGPASAGMELFYGKANCSACHSGRFQSDQKFHAIAIPQIGPGKAARFETNQRDTGRMRVTGNPDDAFRFRTPSLRNITLTGPYGHDGAYTTLRAAVMHHLDPVASLYAYDRTQAILPPLPGANDWAILDDPKEMAAIAAANELAPISLSEKEVDELLAFLASLTEKGSQNGRLGIPDKVPSGLPVGR</sequence>
<evidence type="ECO:0000256" key="3">
    <source>
        <dbReference type="ARBA" id="ARBA00022723"/>
    </source>
</evidence>
<evidence type="ECO:0000256" key="6">
    <source>
        <dbReference type="ARBA" id="ARBA00023004"/>
    </source>
</evidence>
<comment type="subcellular location">
    <subcellularLocation>
        <location evidence="1">Cell envelope</location>
    </subcellularLocation>
</comment>
<protein>
    <submittedName>
        <fullName evidence="8">Methylamine utilization protein mauG</fullName>
    </submittedName>
</protein>
<dbReference type="PROSITE" id="PS51007">
    <property type="entry name" value="CYTC"/>
    <property type="match status" value="2"/>
</dbReference>
<dbReference type="Gene3D" id="1.10.760.10">
    <property type="entry name" value="Cytochrome c-like domain"/>
    <property type="match status" value="2"/>
</dbReference>
<proteinExistence type="predicted"/>
<dbReference type="EMBL" id="UOEO01000163">
    <property type="protein sequence ID" value="VAW21272.1"/>
    <property type="molecule type" value="Genomic_DNA"/>
</dbReference>
<dbReference type="AlphaFoldDB" id="A0A3B0U428"/>
<keyword evidence="3" id="KW-0479">Metal-binding</keyword>
<feature type="domain" description="Cytochrome c" evidence="7">
    <location>
        <begin position="264"/>
        <end position="426"/>
    </location>
</feature>
<dbReference type="GO" id="GO:0009055">
    <property type="term" value="F:electron transfer activity"/>
    <property type="evidence" value="ECO:0007669"/>
    <property type="project" value="InterPro"/>
</dbReference>
<organism evidence="8">
    <name type="scientific">hydrothermal vent metagenome</name>
    <dbReference type="NCBI Taxonomy" id="652676"/>
    <lineage>
        <taxon>unclassified sequences</taxon>
        <taxon>metagenomes</taxon>
        <taxon>ecological metagenomes</taxon>
    </lineage>
</organism>
<evidence type="ECO:0000256" key="4">
    <source>
        <dbReference type="ARBA" id="ARBA00022729"/>
    </source>
</evidence>
<dbReference type="InterPro" id="IPR051395">
    <property type="entry name" value="Cytochrome_c_Peroxidase/MauG"/>
</dbReference>
<keyword evidence="4" id="KW-0732">Signal</keyword>
<evidence type="ECO:0000256" key="1">
    <source>
        <dbReference type="ARBA" id="ARBA00004196"/>
    </source>
</evidence>
<dbReference type="SUPFAM" id="SSF46626">
    <property type="entry name" value="Cytochrome c"/>
    <property type="match status" value="2"/>
</dbReference>